<dbReference type="WBParaSite" id="MCU_012031-RA">
    <property type="protein sequence ID" value="MCU_012031-RA"/>
    <property type="gene ID" value="MCU_012031"/>
</dbReference>
<sequence length="594" mass="65461">MVKAASNAFFEGVYPVRAHVWGMDKGITVERNSKPVLTRRNGEVLLSQQGITSTASNTAIRWHLYLQFSSTAPSNCSINLATSIKDQTYFQSVTLVFSNSTSVPQAFGVATLTMSKNGLVQEGGIGTFYVTLKPFADSLSNYVLECNAEELTSNRLLSSRLRFRYSIGFNLAYPNVYNNRGECSGNRVNFGKVLSPYPQQSGDLLLAEFFILADISSMYQGSVNCELKIDNVISRRFNTIFFSTPTTVPLVPTPLNSSTWTLKVIDVFTQTPLSRPLLPGEVALIEFEFTVPPNTAVNAKPSIEIASGGDATLDSPHIRAVGDSVYWGDNYQNCIAADAKHPRPVSKYTFNMGTLLAKDEVSSKVTVASYMRVKFTTNPTPVITVKASLKHDTLTKVIAVSSTSNISLGRPFATNDISLSLAGPNVIKMMPKEWTDLRLRFCAEPKVYLNDLQFEAYSENDTYEEEVLTVNHLWFSASANYPGINYAPPVVMLHKRKPSGQVWRRSMTFGPVLNSGHAYWEDLRKPERDADCITLGVRIQLTSGRGAVDGSRYGVVVKVVADAMVTLTDRVDIAVREAHNPFLDVDLGLISQPS</sequence>
<reference evidence="1" key="1">
    <citation type="submission" date="2019-11" db="UniProtKB">
        <authorList>
            <consortium name="WormBaseParasite"/>
        </authorList>
    </citation>
    <scope>IDENTIFICATION</scope>
</reference>
<organism evidence="1">
    <name type="scientific">Mesocestoides corti</name>
    <name type="common">Flatworm</name>
    <dbReference type="NCBI Taxonomy" id="53468"/>
    <lineage>
        <taxon>Eukaryota</taxon>
        <taxon>Metazoa</taxon>
        <taxon>Spiralia</taxon>
        <taxon>Lophotrochozoa</taxon>
        <taxon>Platyhelminthes</taxon>
        <taxon>Cestoda</taxon>
        <taxon>Eucestoda</taxon>
        <taxon>Cyclophyllidea</taxon>
        <taxon>Mesocestoididae</taxon>
        <taxon>Mesocestoides</taxon>
    </lineage>
</organism>
<protein>
    <submittedName>
        <fullName evidence="1">Cadherin domain-containing protein</fullName>
    </submittedName>
</protein>
<evidence type="ECO:0000313" key="1">
    <source>
        <dbReference type="WBParaSite" id="MCU_012031-RA"/>
    </source>
</evidence>
<accession>A0A5K3FV25</accession>
<name>A0A5K3FV25_MESCO</name>
<dbReference type="AlphaFoldDB" id="A0A5K3FV25"/>
<proteinExistence type="predicted"/>